<evidence type="ECO:0000256" key="4">
    <source>
        <dbReference type="ARBA" id="ARBA00022776"/>
    </source>
</evidence>
<dbReference type="InterPro" id="IPR037679">
    <property type="entry name" value="Apc5"/>
</dbReference>
<dbReference type="PANTHER" id="PTHR12830:SF9">
    <property type="entry name" value="ANAPHASE-PROMOTING COMPLEX SUBUNIT 5"/>
    <property type="match status" value="1"/>
</dbReference>
<feature type="domain" description="Anaphase-promoting complex subunit 5" evidence="7">
    <location>
        <begin position="162"/>
        <end position="238"/>
    </location>
</feature>
<protein>
    <recommendedName>
        <fullName evidence="2">Anaphase-promoting complex subunit 5</fullName>
    </recommendedName>
</protein>
<proteinExistence type="inferred from homology"/>
<dbReference type="GO" id="GO:0070979">
    <property type="term" value="P:protein K11-linked ubiquitination"/>
    <property type="evidence" value="ECO:0007669"/>
    <property type="project" value="TreeGrafter"/>
</dbReference>
<accession>A0A2N1JH29</accession>
<dbReference type="InterPro" id="IPR026000">
    <property type="entry name" value="Apc5_dom"/>
</dbReference>
<dbReference type="Pfam" id="PF12862">
    <property type="entry name" value="ANAPC5"/>
    <property type="match status" value="1"/>
</dbReference>
<keyword evidence="4" id="KW-0498">Mitosis</keyword>
<keyword evidence="5" id="KW-0833">Ubl conjugation pathway</keyword>
<keyword evidence="6" id="KW-0131">Cell cycle</keyword>
<keyword evidence="3" id="KW-0132">Cell division</keyword>
<dbReference type="EMBL" id="KZ454987">
    <property type="protein sequence ID" value="PKI85854.1"/>
    <property type="molecule type" value="Genomic_DNA"/>
</dbReference>
<sequence>MISTGSQQTLDGYQVSLLLIVTFLCQLDLPPSHLADLERQLGYLLSQYPETCVELKAYLQRAFAALHGMDGLIELFHAKLLDCIYLQHEDASQPACQLLDRRSFLGVYVRRSRLTFDMLLDEERRQLADICKAWRSGRSDTSVDEWDKTPQARTYKLWRTGVHSGDYAMAKDQLHAFFDLTIPGCDQELHQHALLNLAKFHIDTGGIPAARTTLDEAILLARTVGDTECMRACDALLEKLAYYASGAPDPHAWLLTRRDAQEALAAGAYSPLLLWKAAQGGQRGQPLLALVQTIADATWASRHAKNDVHLPGLDWEPRPSVERNAACSSALLARLWLTLGVSSVTEAYEAHVANLAYAKPYDWDDLRLSTAATCAYRGGAYDEAVQALVDKSTVSLLHSMRQRKAWHTSVMDIVYLRARRQAHTATLRALQTLYPHLDAALAQEPPSHAHTEQLLDEARSILRAEQPQQCLEVLMKAIAASEQQHLFPLHRAGLAVLAEVMLTGLDMPREAIKIVEEILPHALADTNVERRAHAESVYAKCLLSKKDVRGARGWLVRAEKDFAKTENVREQATCLYLLSRLAKHGGDDAQSSHAFAMYEQARRQEHVAATDAAPSAFYAAQHAFCLAVCSSTSAERTG</sequence>
<evidence type="ECO:0000256" key="6">
    <source>
        <dbReference type="ARBA" id="ARBA00023306"/>
    </source>
</evidence>
<reference evidence="8 9" key="1">
    <citation type="submission" date="2017-10" db="EMBL/GenBank/DDBJ databases">
        <title>A novel species of cold-tolerant Malassezia isolated from bats.</title>
        <authorList>
            <person name="Lorch J.M."/>
            <person name="Palmer J.M."/>
            <person name="Vanderwolf K.J."/>
            <person name="Schmidt K.Z."/>
            <person name="Verant M.L."/>
            <person name="Weller T.J."/>
            <person name="Blehert D.S."/>
        </authorList>
    </citation>
    <scope>NUCLEOTIDE SEQUENCE [LARGE SCALE GENOMIC DNA]</scope>
    <source>
        <strain evidence="8 9">NWHC:44797-103</strain>
    </source>
</reference>
<dbReference type="GO" id="GO:0005680">
    <property type="term" value="C:anaphase-promoting complex"/>
    <property type="evidence" value="ECO:0007669"/>
    <property type="project" value="InterPro"/>
</dbReference>
<dbReference type="GO" id="GO:0031145">
    <property type="term" value="P:anaphase-promoting complex-dependent catabolic process"/>
    <property type="evidence" value="ECO:0007669"/>
    <property type="project" value="TreeGrafter"/>
</dbReference>
<dbReference type="Proteomes" id="UP000232875">
    <property type="component" value="Unassembled WGS sequence"/>
</dbReference>
<evidence type="ECO:0000256" key="5">
    <source>
        <dbReference type="ARBA" id="ARBA00022786"/>
    </source>
</evidence>
<dbReference type="GO" id="GO:0045842">
    <property type="term" value="P:positive regulation of mitotic metaphase/anaphase transition"/>
    <property type="evidence" value="ECO:0007669"/>
    <property type="project" value="TreeGrafter"/>
</dbReference>
<organism evidence="8 9">
    <name type="scientific">Malassezia vespertilionis</name>
    <dbReference type="NCBI Taxonomy" id="2020962"/>
    <lineage>
        <taxon>Eukaryota</taxon>
        <taxon>Fungi</taxon>
        <taxon>Dikarya</taxon>
        <taxon>Basidiomycota</taxon>
        <taxon>Ustilaginomycotina</taxon>
        <taxon>Malasseziomycetes</taxon>
        <taxon>Malasseziales</taxon>
        <taxon>Malasseziaceae</taxon>
        <taxon>Malassezia</taxon>
    </lineage>
</organism>
<dbReference type="AlphaFoldDB" id="A0A2N1JH29"/>
<gene>
    <name evidence="8" type="ORF">MVES_000519</name>
</gene>
<dbReference type="GO" id="GO:0051301">
    <property type="term" value="P:cell division"/>
    <property type="evidence" value="ECO:0007669"/>
    <property type="project" value="UniProtKB-KW"/>
</dbReference>
<evidence type="ECO:0000256" key="1">
    <source>
        <dbReference type="ARBA" id="ARBA00007450"/>
    </source>
</evidence>
<evidence type="ECO:0000259" key="7">
    <source>
        <dbReference type="Pfam" id="PF12862"/>
    </source>
</evidence>
<name>A0A2N1JH29_9BASI</name>
<evidence type="ECO:0000313" key="8">
    <source>
        <dbReference type="EMBL" id="PKI85854.1"/>
    </source>
</evidence>
<dbReference type="STRING" id="2020962.A0A2N1JH29"/>
<evidence type="ECO:0000256" key="3">
    <source>
        <dbReference type="ARBA" id="ARBA00022618"/>
    </source>
</evidence>
<evidence type="ECO:0000313" key="9">
    <source>
        <dbReference type="Proteomes" id="UP000232875"/>
    </source>
</evidence>
<dbReference type="PANTHER" id="PTHR12830">
    <property type="entry name" value="ANAPHASE-PROMOTING COMPLEX SUBUNIT 5"/>
    <property type="match status" value="1"/>
</dbReference>
<dbReference type="OrthoDB" id="2504561at2759"/>
<evidence type="ECO:0000256" key="2">
    <source>
        <dbReference type="ARBA" id="ARBA00016066"/>
    </source>
</evidence>
<comment type="similarity">
    <text evidence="1">Belongs to the APC5 family.</text>
</comment>
<keyword evidence="9" id="KW-1185">Reference proteome</keyword>